<dbReference type="PROSITE" id="PS00330">
    <property type="entry name" value="HEMOLYSIN_CALCIUM"/>
    <property type="match status" value="2"/>
</dbReference>
<dbReference type="RefSeq" id="WP_128778116.1">
    <property type="nucleotide sequence ID" value="NZ_RYFI01000013.1"/>
</dbReference>
<evidence type="ECO:0000256" key="7">
    <source>
        <dbReference type="ARBA" id="ARBA00023136"/>
    </source>
</evidence>
<dbReference type="EMBL" id="RYFI01000013">
    <property type="protein sequence ID" value="RXF72690.1"/>
    <property type="molecule type" value="Genomic_DNA"/>
</dbReference>
<keyword evidence="7" id="KW-0472">Membrane</keyword>
<dbReference type="PANTHER" id="PTHR38340">
    <property type="entry name" value="S-LAYER PROTEIN"/>
    <property type="match status" value="1"/>
</dbReference>
<organism evidence="9 10">
    <name type="scientific">Hansschlegelia zhihuaiae</name>
    <dbReference type="NCBI Taxonomy" id="405005"/>
    <lineage>
        <taxon>Bacteria</taxon>
        <taxon>Pseudomonadati</taxon>
        <taxon>Pseudomonadota</taxon>
        <taxon>Alphaproteobacteria</taxon>
        <taxon>Hyphomicrobiales</taxon>
        <taxon>Methylopilaceae</taxon>
        <taxon>Hansschlegelia</taxon>
    </lineage>
</organism>
<dbReference type="PRINTS" id="PR01488">
    <property type="entry name" value="RTXTOXINA"/>
</dbReference>
<evidence type="ECO:0000256" key="3">
    <source>
        <dbReference type="ARBA" id="ARBA00022525"/>
    </source>
</evidence>
<dbReference type="SUPFAM" id="SSF51120">
    <property type="entry name" value="beta-Roll"/>
    <property type="match status" value="5"/>
</dbReference>
<dbReference type="AlphaFoldDB" id="A0A4Q0MGT0"/>
<evidence type="ECO:0000256" key="6">
    <source>
        <dbReference type="ARBA" id="ARBA00023026"/>
    </source>
</evidence>
<dbReference type="GO" id="GO:0090729">
    <property type="term" value="F:toxin activity"/>
    <property type="evidence" value="ECO:0007669"/>
    <property type="project" value="UniProtKB-KW"/>
</dbReference>
<dbReference type="GO" id="GO:0005576">
    <property type="term" value="C:extracellular region"/>
    <property type="evidence" value="ECO:0007669"/>
    <property type="project" value="UniProtKB-SubCell"/>
</dbReference>
<evidence type="ECO:0000256" key="1">
    <source>
        <dbReference type="ARBA" id="ARBA00004370"/>
    </source>
</evidence>
<comment type="subcellular location">
    <subcellularLocation>
        <location evidence="1">Membrane</location>
    </subcellularLocation>
    <subcellularLocation>
        <location evidence="2">Secreted</location>
    </subcellularLocation>
</comment>
<name>A0A4Q0MGT0_9HYPH</name>
<dbReference type="InterPro" id="IPR001343">
    <property type="entry name" value="Hemolysn_Ca-bd"/>
</dbReference>
<keyword evidence="5" id="KW-0677">Repeat</keyword>
<keyword evidence="3" id="KW-0964">Secreted</keyword>
<dbReference type="GO" id="GO:0016020">
    <property type="term" value="C:membrane"/>
    <property type="evidence" value="ECO:0007669"/>
    <property type="project" value="UniProtKB-SubCell"/>
</dbReference>
<dbReference type="Gene3D" id="2.160.20.160">
    <property type="match status" value="2"/>
</dbReference>
<protein>
    <submittedName>
        <fullName evidence="9">Calcium-binding protein</fullName>
    </submittedName>
</protein>
<keyword evidence="4" id="KW-0800">Toxin</keyword>
<evidence type="ECO:0000313" key="9">
    <source>
        <dbReference type="EMBL" id="RXF72690.1"/>
    </source>
</evidence>
<gene>
    <name evidence="9" type="ORF">EK403_14085</name>
</gene>
<dbReference type="InterPro" id="IPR018511">
    <property type="entry name" value="Hemolysin-typ_Ca-bd_CS"/>
</dbReference>
<dbReference type="InterPro" id="IPR050557">
    <property type="entry name" value="RTX_toxin/Mannuronan_C5-epim"/>
</dbReference>
<accession>A0A4Q0MGT0</accession>
<reference evidence="9 10" key="1">
    <citation type="submission" date="2018-12" db="EMBL/GenBank/DDBJ databases">
        <title>bacterium Hansschlegelia zhihuaiae S113.</title>
        <authorList>
            <person name="He J."/>
        </authorList>
    </citation>
    <scope>NUCLEOTIDE SEQUENCE [LARGE SCALE GENOMIC DNA]</scope>
    <source>
        <strain evidence="9 10">S 113</strain>
    </source>
</reference>
<dbReference type="PANTHER" id="PTHR38340:SF1">
    <property type="entry name" value="S-LAYER PROTEIN"/>
    <property type="match status" value="1"/>
</dbReference>
<dbReference type="InterPro" id="IPR011049">
    <property type="entry name" value="Serralysin-like_metalloprot_C"/>
</dbReference>
<keyword evidence="6" id="KW-0843">Virulence</keyword>
<dbReference type="OrthoDB" id="3817502at2"/>
<evidence type="ECO:0000256" key="2">
    <source>
        <dbReference type="ARBA" id="ARBA00004613"/>
    </source>
</evidence>
<proteinExistence type="predicted"/>
<sequence>MTDIVGGEGDDSLEGVWSESDSIRGLGGDDTLVAIGWSDTLDGGEGDDELRSGGHDGDLLIGGDGADTLIGYFDDVSISDLLRGGDGDDLLIGGGFDTLDAGDGDDTLRASENWNWASGGDGDDIIEIEYFYGGVIIGGEGFDRLIGSGELYGCELSGVEVLEVVGGVSATAEQLESLDRIESHERNGDELISIRIGEQSADLSDELGDLAVHIHGASSVVTGGGDDWIEMARKADGGAGDDTIEGGSGEDRVAFRGAEGDDSLRTQAEIASLDGGAGDDALSAWGGRRHALSGGDGQDAISSSFARVLAIDGGAGDDVVDVRARADGGALHGGEGDDRLVAVGDISELTVDGFETLATRGFVWATNAQFEAFETISGRVRGSLAKIAMAETVALDLSAQLKGGGAFIIGSAGDDTIFGAEGDDVVRGAEGDDLVDGEAGDDRLIASAGVDTLSGGEGDDAFEVGRRSRGVLDGGAATDTLLGGNDLTGLSLASIEVLDTRGGYVEATAEFFESFETILASASGLPVNLALSKAGDLDLSAQLSGHDARVFGSGGADAVRTSGGVDRIEGADGNDTIDGSGGNDYLTGDEGADVLIGGEGRDSLEGGSGDDLYVIDADDYRIREMTFGGGDTVRASFSYTLKTNFENLELAGSDDLSGTGRSGANRIAGNDGDNILDGRNGDDTLEGGAGRDSFLFTSALSGRNVDEIADFRPGEDVIALDWSVFAGLVEGALKKSAFKDISTGEPDRNDRILYDAESGSLYFDIDGKGSAEASLFAILNGAPALSADDLLIV</sequence>
<feature type="region of interest" description="Disordered" evidence="8">
    <location>
        <begin position="659"/>
        <end position="683"/>
    </location>
</feature>
<feature type="region of interest" description="Disordered" evidence="8">
    <location>
        <begin position="1"/>
        <end position="22"/>
    </location>
</feature>
<dbReference type="PRINTS" id="PR00313">
    <property type="entry name" value="CABNDNGRPT"/>
</dbReference>
<dbReference type="Pfam" id="PF00353">
    <property type="entry name" value="HemolysinCabind"/>
    <property type="match status" value="10"/>
</dbReference>
<evidence type="ECO:0000313" key="10">
    <source>
        <dbReference type="Proteomes" id="UP000289708"/>
    </source>
</evidence>
<keyword evidence="10" id="KW-1185">Reference proteome</keyword>
<evidence type="ECO:0000256" key="5">
    <source>
        <dbReference type="ARBA" id="ARBA00022737"/>
    </source>
</evidence>
<dbReference type="InterPro" id="IPR003995">
    <property type="entry name" value="RTX_toxin_determinant-A"/>
</dbReference>
<evidence type="ECO:0000256" key="4">
    <source>
        <dbReference type="ARBA" id="ARBA00022656"/>
    </source>
</evidence>
<evidence type="ECO:0000256" key="8">
    <source>
        <dbReference type="SAM" id="MobiDB-lite"/>
    </source>
</evidence>
<dbReference type="GO" id="GO:0005509">
    <property type="term" value="F:calcium ion binding"/>
    <property type="evidence" value="ECO:0007669"/>
    <property type="project" value="InterPro"/>
</dbReference>
<comment type="caution">
    <text evidence="9">The sequence shown here is derived from an EMBL/GenBank/DDBJ whole genome shotgun (WGS) entry which is preliminary data.</text>
</comment>
<dbReference type="Gene3D" id="2.150.10.10">
    <property type="entry name" value="Serralysin-like metalloprotease, C-terminal"/>
    <property type="match status" value="3"/>
</dbReference>
<dbReference type="Proteomes" id="UP000289708">
    <property type="component" value="Unassembled WGS sequence"/>
</dbReference>